<protein>
    <submittedName>
        <fullName evidence="1">Uncharacterized protein</fullName>
    </submittedName>
</protein>
<reference evidence="1" key="1">
    <citation type="submission" date="2023-12" db="EMBL/GenBank/DDBJ databases">
        <title>Genome assembly of Anisodus tanguticus.</title>
        <authorList>
            <person name="Wang Y.-J."/>
        </authorList>
    </citation>
    <scope>NUCLEOTIDE SEQUENCE</scope>
    <source>
        <strain evidence="1">KB-2021</strain>
        <tissue evidence="1">Leaf</tissue>
    </source>
</reference>
<name>A0AAE1QXL5_9SOLA</name>
<dbReference type="Proteomes" id="UP001291623">
    <property type="component" value="Unassembled WGS sequence"/>
</dbReference>
<evidence type="ECO:0000313" key="1">
    <source>
        <dbReference type="EMBL" id="KAK4341383.1"/>
    </source>
</evidence>
<gene>
    <name evidence="1" type="ORF">RND71_039884</name>
</gene>
<organism evidence="1 2">
    <name type="scientific">Anisodus tanguticus</name>
    <dbReference type="NCBI Taxonomy" id="243964"/>
    <lineage>
        <taxon>Eukaryota</taxon>
        <taxon>Viridiplantae</taxon>
        <taxon>Streptophyta</taxon>
        <taxon>Embryophyta</taxon>
        <taxon>Tracheophyta</taxon>
        <taxon>Spermatophyta</taxon>
        <taxon>Magnoliopsida</taxon>
        <taxon>eudicotyledons</taxon>
        <taxon>Gunneridae</taxon>
        <taxon>Pentapetalae</taxon>
        <taxon>asterids</taxon>
        <taxon>lamiids</taxon>
        <taxon>Solanales</taxon>
        <taxon>Solanaceae</taxon>
        <taxon>Solanoideae</taxon>
        <taxon>Hyoscyameae</taxon>
        <taxon>Anisodus</taxon>
    </lineage>
</organism>
<proteinExistence type="predicted"/>
<evidence type="ECO:0000313" key="2">
    <source>
        <dbReference type="Proteomes" id="UP001291623"/>
    </source>
</evidence>
<dbReference type="AlphaFoldDB" id="A0AAE1QXL5"/>
<dbReference type="EMBL" id="JAVYJV010000022">
    <property type="protein sequence ID" value="KAK4341383.1"/>
    <property type="molecule type" value="Genomic_DNA"/>
</dbReference>
<accession>A0AAE1QXL5</accession>
<sequence>MKELLEIVDFQKWNHLFSLPIPSVFEEEVANFYWDLFDTDDDILMVTVNGTNFVLDEEKLGKILSVPTDELKIVKRSAALAEFLSNIVKQDGMEIGATIFKKHLKPEYKFMFELVNKVLLPIAESGERTRSSGPLEEANAQLKAKNEKLKQKVEELCEKVV</sequence>
<comment type="caution">
    <text evidence="1">The sequence shown here is derived from an EMBL/GenBank/DDBJ whole genome shotgun (WGS) entry which is preliminary data.</text>
</comment>
<keyword evidence="2" id="KW-1185">Reference proteome</keyword>